<feature type="compositionally biased region" description="Polar residues" evidence="1">
    <location>
        <begin position="836"/>
        <end position="866"/>
    </location>
</feature>
<dbReference type="CDD" id="cd00052">
    <property type="entry name" value="EH"/>
    <property type="match status" value="3"/>
</dbReference>
<feature type="compositionally biased region" description="Low complexity" evidence="1">
    <location>
        <begin position="966"/>
        <end position="981"/>
    </location>
</feature>
<name>A0A2R6PC72_9APHY</name>
<dbReference type="GO" id="GO:0005737">
    <property type="term" value="C:cytoplasm"/>
    <property type="evidence" value="ECO:0007669"/>
    <property type="project" value="TreeGrafter"/>
</dbReference>
<dbReference type="GO" id="GO:0005509">
    <property type="term" value="F:calcium ion binding"/>
    <property type="evidence" value="ECO:0007669"/>
    <property type="project" value="InterPro"/>
</dbReference>
<feature type="region of interest" description="Disordered" evidence="1">
    <location>
        <begin position="1117"/>
        <end position="1156"/>
    </location>
</feature>
<organism evidence="5 6">
    <name type="scientific">Hermanssonia centrifuga</name>
    <dbReference type="NCBI Taxonomy" id="98765"/>
    <lineage>
        <taxon>Eukaryota</taxon>
        <taxon>Fungi</taxon>
        <taxon>Dikarya</taxon>
        <taxon>Basidiomycota</taxon>
        <taxon>Agaricomycotina</taxon>
        <taxon>Agaricomycetes</taxon>
        <taxon>Polyporales</taxon>
        <taxon>Meruliaceae</taxon>
        <taxon>Hermanssonia</taxon>
    </lineage>
</organism>
<feature type="region of interest" description="Disordered" evidence="1">
    <location>
        <begin position="710"/>
        <end position="1014"/>
    </location>
</feature>
<dbReference type="Gene3D" id="1.10.238.10">
    <property type="entry name" value="EF-hand"/>
    <property type="match status" value="3"/>
</dbReference>
<dbReference type="Proteomes" id="UP000186601">
    <property type="component" value="Unassembled WGS sequence"/>
</dbReference>
<feature type="compositionally biased region" description="Polar residues" evidence="1">
    <location>
        <begin position="252"/>
        <end position="268"/>
    </location>
</feature>
<dbReference type="PROSITE" id="PS50031">
    <property type="entry name" value="EH"/>
    <property type="match status" value="3"/>
</dbReference>
<dbReference type="SUPFAM" id="SSF47473">
    <property type="entry name" value="EF-hand"/>
    <property type="match status" value="3"/>
</dbReference>
<feature type="compositionally biased region" description="Basic residues" evidence="1">
    <location>
        <begin position="1241"/>
        <end position="1256"/>
    </location>
</feature>
<evidence type="ECO:0000313" key="5">
    <source>
        <dbReference type="EMBL" id="PSR88851.1"/>
    </source>
</evidence>
<feature type="compositionally biased region" description="Polar residues" evidence="1">
    <location>
        <begin position="1126"/>
        <end position="1140"/>
    </location>
</feature>
<reference evidence="5 6" key="1">
    <citation type="submission" date="2018-02" db="EMBL/GenBank/DDBJ databases">
        <title>Genome sequence of the basidiomycete white-rot fungus Phlebia centrifuga.</title>
        <authorList>
            <person name="Granchi Z."/>
            <person name="Peng M."/>
            <person name="de Vries R.P."/>
            <person name="Hilden K."/>
            <person name="Makela M.R."/>
            <person name="Grigoriev I."/>
            <person name="Riley R."/>
        </authorList>
    </citation>
    <scope>NUCLEOTIDE SEQUENCE [LARGE SCALE GENOMIC DNA]</scope>
    <source>
        <strain evidence="5 6">FBCC195</strain>
    </source>
</reference>
<feature type="domain" description="EH" evidence="3">
    <location>
        <begin position="133"/>
        <end position="223"/>
    </location>
</feature>
<dbReference type="PROSITE" id="PS50222">
    <property type="entry name" value="EF_HAND_2"/>
    <property type="match status" value="2"/>
</dbReference>
<feature type="compositionally biased region" description="Low complexity" evidence="1">
    <location>
        <begin position="239"/>
        <end position="250"/>
    </location>
</feature>
<dbReference type="OrthoDB" id="524326at2759"/>
<sequence>MSKFTPSPQEVALVNQIFIQADAQKLGVVNGDAAVKVFSGTKLSPTVLAEIWNLADDDNKGVLTRKDVAVAIRLLGHAQRGERVTEAHIHKPGPVPLIEGLNGPLSRQGTGLPTTKSPPPGAAAAFPPLTPQDKAKFMKLFLGCGPANGILPGEKARDVFVKSKLPVDKLSQIWSLADTKNRGALDATDFTIAMYLIQASMSGQLQVVPQTLPPYVYEQAKNTVEGVISHATGSSGSFSPSAFGGFPGRPTSAIQPQFTGQAPLQPQATGHRPTPPLPARSVSIPAFPLAPQATGQLPQWDVTPTEKATSDQFFDTLDTQKRGLIEGEVAVPFMVQSKLSDDVLAQIWDLSDLNNDGHLTRDGFAVAMHLIQAKLAGKDVPATLPSTLIPPSMRATAFPPPSHPPVSDVMRDLLWDDTPPPSATTAQQPVSPFPPPQAGTISPQHTAQPTTNFFAASDPFANSSFSTPSAHKDLLGDDDEPVAASPPLQDKSAEIGNTQNQLHSTNRALETSRNERVDLERKLSEQAAQLSALQTQLSSAKAAYETETRLLTTLRERFSSQTADIQKTRQELIHAESDLSAIRVEKTEVEGSFLRDKEEVRELQRKMTEVGMDVEGLKAGVEKAKKEAKQQKGLLAIAKKQLATREAERTKLAKESEEAQHEADSIAKEREQAEAELATPPETTPTIPERIASPVSVSSVAFAASHALPVSPEAASPALSGKSTNPFERLAFGSPPRSQSPFLPFSGSAVQSPMPTGASPAPQAVGPPAADPFGFEEAFGADEHSPSGEPESSISEPTTATTESSGDSPFGASEAPGVATGSDITSPTDTDLFITPPTTATMQVLSQGEPTSAANDEQTESITAASPNVEMQIPGHFSITSGNIPDRQEGNTDLDHQLKELDPEESDSDSDSDNEPLTSVKAKLQPHGAVGSEAPAGSSSAFDDSFGISSSMTAKSPDVATPSAGTSTLTTVPTTSSVTPTAEPIAITSPPDTPPAPAGVSDFDEALGKLSGSGTSQFSHVSQFTFDSAFEDDFDFAAAKAATASSSSPITNGNTALAPSIPAFPPVTQPHTNSGFDAAFLSQPSSDVAPSPAAAVSPAPAIFPSVPASTSHARPFSFDDVFGSAVPSQPSLGASVQPAPSSGAPDLSFDNVFGGTSASDALALDNSFSSSAYQPPAGSPQAQKGTAFPAMSPPSSPTHATSSRSRRSPSPPTRQMSPPPRNNSPKPRPSTASSEKEKSTRHSKLSIRLPFGRKKNKQDPMPSHLSQSHMVEEPPSGATPAAEDDLDAVKTLCSMGFSRTQAVTALEQYDYDVQRALNSLLGE</sequence>
<feature type="domain" description="EF-hand" evidence="4">
    <location>
        <begin position="339"/>
        <end position="374"/>
    </location>
</feature>
<feature type="compositionally biased region" description="Basic and acidic residues" evidence="1">
    <location>
        <begin position="510"/>
        <end position="519"/>
    </location>
</feature>
<comment type="caution">
    <text evidence="5">The sequence shown here is derived from an EMBL/GenBank/DDBJ whole genome shotgun (WGS) entry which is preliminary data.</text>
</comment>
<feature type="compositionally biased region" description="Basic and acidic residues" evidence="1">
    <location>
        <begin position="648"/>
        <end position="673"/>
    </location>
</feature>
<feature type="region of interest" description="Disordered" evidence="1">
    <location>
        <begin position="1168"/>
        <end position="1285"/>
    </location>
</feature>
<dbReference type="Pfam" id="PF00627">
    <property type="entry name" value="UBA"/>
    <property type="match status" value="1"/>
</dbReference>
<accession>A0A2R6PC72</accession>
<dbReference type="SMART" id="SM00165">
    <property type="entry name" value="UBA"/>
    <property type="match status" value="1"/>
</dbReference>
<evidence type="ECO:0000259" key="3">
    <source>
        <dbReference type="PROSITE" id="PS50031"/>
    </source>
</evidence>
<feature type="compositionally biased region" description="Basic and acidic residues" evidence="1">
    <location>
        <begin position="886"/>
        <end position="901"/>
    </location>
</feature>
<evidence type="ECO:0000259" key="2">
    <source>
        <dbReference type="PROSITE" id="PS50030"/>
    </source>
</evidence>
<evidence type="ECO:0000313" key="6">
    <source>
        <dbReference type="Proteomes" id="UP000186601"/>
    </source>
</evidence>
<feature type="compositionally biased region" description="Pro residues" evidence="1">
    <location>
        <begin position="1209"/>
        <end position="1228"/>
    </location>
</feature>
<feature type="region of interest" description="Disordered" evidence="1">
    <location>
        <begin position="1074"/>
        <end position="1101"/>
    </location>
</feature>
<feature type="region of interest" description="Disordered" evidence="1">
    <location>
        <begin position="239"/>
        <end position="283"/>
    </location>
</feature>
<feature type="compositionally biased region" description="Polar residues" evidence="1">
    <location>
        <begin position="937"/>
        <end position="954"/>
    </location>
</feature>
<feature type="region of interest" description="Disordered" evidence="1">
    <location>
        <begin position="396"/>
        <end position="519"/>
    </location>
</feature>
<feature type="compositionally biased region" description="Low complexity" evidence="1">
    <location>
        <begin position="675"/>
        <end position="691"/>
    </location>
</feature>
<dbReference type="InterPro" id="IPR009060">
    <property type="entry name" value="UBA-like_sf"/>
</dbReference>
<feature type="domain" description="UBA" evidence="2">
    <location>
        <begin position="1282"/>
        <end position="1323"/>
    </location>
</feature>
<dbReference type="GO" id="GO:0006897">
    <property type="term" value="P:endocytosis"/>
    <property type="evidence" value="ECO:0007669"/>
    <property type="project" value="TreeGrafter"/>
</dbReference>
<dbReference type="PANTHER" id="PTHR11216:SF170">
    <property type="entry name" value="DYNAMIN ASSOCIATED PROTEIN 160, ISOFORM D"/>
    <property type="match status" value="1"/>
</dbReference>
<evidence type="ECO:0000256" key="1">
    <source>
        <dbReference type="SAM" id="MobiDB-lite"/>
    </source>
</evidence>
<dbReference type="PROSITE" id="PS50030">
    <property type="entry name" value="UBA"/>
    <property type="match status" value="1"/>
</dbReference>
<dbReference type="PANTHER" id="PTHR11216">
    <property type="entry name" value="EH DOMAIN"/>
    <property type="match status" value="1"/>
</dbReference>
<feature type="compositionally biased region" description="Polar residues" evidence="1">
    <location>
        <begin position="495"/>
        <end position="509"/>
    </location>
</feature>
<dbReference type="EMBL" id="MLYV02000502">
    <property type="protein sequence ID" value="PSR88851.1"/>
    <property type="molecule type" value="Genomic_DNA"/>
</dbReference>
<feature type="domain" description="EH" evidence="3">
    <location>
        <begin position="10"/>
        <end position="108"/>
    </location>
</feature>
<feature type="domain" description="EF-hand" evidence="4">
    <location>
        <begin position="43"/>
        <end position="78"/>
    </location>
</feature>
<dbReference type="InterPro" id="IPR015940">
    <property type="entry name" value="UBA"/>
</dbReference>
<protein>
    <submittedName>
        <fullName evidence="5">Uncharacterized protein</fullName>
    </submittedName>
</protein>
<dbReference type="InterPro" id="IPR002048">
    <property type="entry name" value="EF_hand_dom"/>
</dbReference>
<feature type="domain" description="EH" evidence="3">
    <location>
        <begin position="306"/>
        <end position="395"/>
    </location>
</feature>
<evidence type="ECO:0000259" key="4">
    <source>
        <dbReference type="PROSITE" id="PS50222"/>
    </source>
</evidence>
<feature type="compositionally biased region" description="Polar residues" evidence="1">
    <location>
        <begin position="439"/>
        <end position="469"/>
    </location>
</feature>
<dbReference type="GO" id="GO:0005886">
    <property type="term" value="C:plasma membrane"/>
    <property type="evidence" value="ECO:0007669"/>
    <property type="project" value="TreeGrafter"/>
</dbReference>
<feature type="compositionally biased region" description="Acidic residues" evidence="1">
    <location>
        <begin position="902"/>
        <end position="914"/>
    </location>
</feature>
<dbReference type="SUPFAM" id="SSF46934">
    <property type="entry name" value="UBA-like"/>
    <property type="match status" value="1"/>
</dbReference>
<feature type="compositionally biased region" description="Low complexity" evidence="1">
    <location>
        <begin position="787"/>
        <end position="805"/>
    </location>
</feature>
<dbReference type="SMART" id="SM00054">
    <property type="entry name" value="EFh"/>
    <property type="match status" value="3"/>
</dbReference>
<dbReference type="InterPro" id="IPR011992">
    <property type="entry name" value="EF-hand-dom_pair"/>
</dbReference>
<keyword evidence="6" id="KW-1185">Reference proteome</keyword>
<proteinExistence type="predicted"/>
<feature type="compositionally biased region" description="Low complexity" evidence="1">
    <location>
        <begin position="1082"/>
        <end position="1101"/>
    </location>
</feature>
<dbReference type="GO" id="GO:0016197">
    <property type="term" value="P:endosomal transport"/>
    <property type="evidence" value="ECO:0007669"/>
    <property type="project" value="TreeGrafter"/>
</dbReference>
<dbReference type="Pfam" id="PF12763">
    <property type="entry name" value="EH"/>
    <property type="match status" value="3"/>
</dbReference>
<dbReference type="SMART" id="SM00027">
    <property type="entry name" value="EH"/>
    <property type="match status" value="3"/>
</dbReference>
<dbReference type="STRING" id="98765.A0A2R6PC72"/>
<dbReference type="InterPro" id="IPR000261">
    <property type="entry name" value="EH_dom"/>
</dbReference>
<dbReference type="Gene3D" id="1.10.8.10">
    <property type="entry name" value="DNA helicase RuvA subunit, C-terminal domain"/>
    <property type="match status" value="1"/>
</dbReference>
<gene>
    <name evidence="5" type="ORF">PHLCEN_2v5000</name>
</gene>
<feature type="region of interest" description="Disordered" evidence="1">
    <location>
        <begin position="648"/>
        <end position="691"/>
    </location>
</feature>